<proteinExistence type="predicted"/>
<evidence type="ECO:0000256" key="3">
    <source>
        <dbReference type="ARBA" id="ARBA00022835"/>
    </source>
</evidence>
<dbReference type="EMBL" id="HBHW01006926">
    <property type="protein sequence ID" value="CAE0037373.1"/>
    <property type="molecule type" value="Transcribed_RNA"/>
</dbReference>
<evidence type="ECO:0000313" key="12">
    <source>
        <dbReference type="EMBL" id="CAE0037322.1"/>
    </source>
</evidence>
<dbReference type="PANTHER" id="PTHR23355">
    <property type="entry name" value="RIBONUCLEASE"/>
    <property type="match status" value="1"/>
</dbReference>
<reference evidence="6" key="1">
    <citation type="submission" date="2021-01" db="EMBL/GenBank/DDBJ databases">
        <authorList>
            <person name="Corre E."/>
            <person name="Pelletier E."/>
            <person name="Niang G."/>
            <person name="Scheremetjew M."/>
            <person name="Finn R."/>
            <person name="Kale V."/>
            <person name="Holt S."/>
            <person name="Cochrane G."/>
            <person name="Meng A."/>
            <person name="Brown T."/>
            <person name="Cohen L."/>
        </authorList>
    </citation>
    <scope>NUCLEOTIDE SEQUENCE</scope>
    <source>
        <strain evidence="6">CCMP 769</strain>
    </source>
</reference>
<evidence type="ECO:0000313" key="7">
    <source>
        <dbReference type="EMBL" id="CAE0037164.1"/>
    </source>
</evidence>
<dbReference type="GO" id="GO:0004519">
    <property type="term" value="F:endonuclease activity"/>
    <property type="evidence" value="ECO:0007669"/>
    <property type="project" value="TreeGrafter"/>
</dbReference>
<dbReference type="EMBL" id="HBHW01006770">
    <property type="protein sequence ID" value="CAE0037223.1"/>
    <property type="molecule type" value="Transcribed_RNA"/>
</dbReference>
<dbReference type="GO" id="GO:0000175">
    <property type="term" value="F:3'-5'-RNA exonuclease activity"/>
    <property type="evidence" value="ECO:0007669"/>
    <property type="project" value="TreeGrafter"/>
</dbReference>
<dbReference type="InterPro" id="IPR033770">
    <property type="entry name" value="RRP44_S1"/>
</dbReference>
<gene>
    <name evidence="6" type="ORF">RMAR00112_LOCUS5095</name>
    <name evidence="7" type="ORF">RMAR00112_LOCUS5114</name>
    <name evidence="8" type="ORF">RMAR00112_LOCUS5164</name>
    <name evidence="9" type="ORF">RMAR00112_LOCUS5173</name>
    <name evidence="10" type="ORF">RMAR00112_LOCUS5239</name>
    <name evidence="11" type="ORF">RMAR00112_LOCUS5261</name>
    <name evidence="12" type="ORF">RMAR00112_LOCUS5272</name>
    <name evidence="13" type="ORF">RMAR00112_LOCUS5323</name>
    <name evidence="14" type="ORF">RMAR00112_LOCUS5359</name>
    <name evidence="15" type="ORF">RMAR00112_LOCUS5390</name>
    <name evidence="16" type="ORF">RMAR00112_LOCUS5397</name>
    <name evidence="17" type="ORF">RMAR00112_LOCUS5425</name>
</gene>
<dbReference type="InterPro" id="IPR012340">
    <property type="entry name" value="NA-bd_OB-fold"/>
</dbReference>
<comment type="subcellular location">
    <subcellularLocation>
        <location evidence="1">Nucleus</location>
    </subcellularLocation>
</comment>
<organism evidence="6">
    <name type="scientific">Rhodosorus marinus</name>
    <dbReference type="NCBI Taxonomy" id="101924"/>
    <lineage>
        <taxon>Eukaryota</taxon>
        <taxon>Rhodophyta</taxon>
        <taxon>Stylonematophyceae</taxon>
        <taxon>Stylonematales</taxon>
        <taxon>Stylonemataceae</taxon>
        <taxon>Rhodosorus</taxon>
    </lineage>
</organism>
<accession>A0A7S2ZGG0</accession>
<dbReference type="GO" id="GO:0000176">
    <property type="term" value="C:nuclear exosome (RNase complex)"/>
    <property type="evidence" value="ECO:0007669"/>
    <property type="project" value="TreeGrafter"/>
</dbReference>
<dbReference type="PANTHER" id="PTHR23355:SF35">
    <property type="entry name" value="EXOSOME COMPLEX EXONUCLEASE RRP44"/>
    <property type="match status" value="1"/>
</dbReference>
<sequence>MVEEFMLLANIAVAKKLVHQFPQCAMLRRHPKPLPEQFESLLKTAKSFGVELDVSSSKALNNSLNNAERLFRQDPYAANLLRILTTRCMTQAVYFSSGEVSAPEYVHYGLAAPIYTHFTSPIRRYADVIVHRLLAASLGYASLPEDLQNSKKMQEVAENINHRHKCAQYAARSSIALHTRVLLRDKIIEEDARIVRLLSNALVVLVPKYGVEGIVYLDPQRAPGTVDASSSAEDAYVLDEDKLVLTCKDGRTFKVMGTVRVRVSVDTTGDNREGVVFELISKKK</sequence>
<dbReference type="EMBL" id="HBHW01006704">
    <property type="protein sequence ID" value="CAE0037164.1"/>
    <property type="molecule type" value="Transcribed_RNA"/>
</dbReference>
<dbReference type="EMBL" id="HBHW01006682">
    <property type="protein sequence ID" value="CAE0037145.1"/>
    <property type="molecule type" value="Transcribed_RNA"/>
</dbReference>
<dbReference type="EMBL" id="HBHW01006870">
    <property type="protein sequence ID" value="CAE0037322.1"/>
    <property type="molecule type" value="Transcribed_RNA"/>
</dbReference>
<dbReference type="GO" id="GO:0003723">
    <property type="term" value="F:RNA binding"/>
    <property type="evidence" value="ECO:0007669"/>
    <property type="project" value="InterPro"/>
</dbReference>
<evidence type="ECO:0000259" key="5">
    <source>
        <dbReference type="SMART" id="SM00955"/>
    </source>
</evidence>
<keyword evidence="3" id="KW-0271">Exosome</keyword>
<evidence type="ECO:0000313" key="8">
    <source>
        <dbReference type="EMBL" id="CAE0037214.1"/>
    </source>
</evidence>
<keyword evidence="4" id="KW-0539">Nucleus</keyword>
<evidence type="ECO:0000313" key="15">
    <source>
        <dbReference type="EMBL" id="CAE0037440.1"/>
    </source>
</evidence>
<dbReference type="Pfam" id="PF00773">
    <property type="entry name" value="RNB"/>
    <property type="match status" value="1"/>
</dbReference>
<evidence type="ECO:0000256" key="1">
    <source>
        <dbReference type="ARBA" id="ARBA00004123"/>
    </source>
</evidence>
<dbReference type="EMBL" id="HBHW01007015">
    <property type="protein sequence ID" value="CAE0037447.1"/>
    <property type="molecule type" value="Transcribed_RNA"/>
</dbReference>
<dbReference type="GO" id="GO:0016075">
    <property type="term" value="P:rRNA catabolic process"/>
    <property type="evidence" value="ECO:0007669"/>
    <property type="project" value="TreeGrafter"/>
</dbReference>
<dbReference type="GO" id="GO:0000177">
    <property type="term" value="C:cytoplasmic exosome (RNase complex)"/>
    <property type="evidence" value="ECO:0007669"/>
    <property type="project" value="TreeGrafter"/>
</dbReference>
<dbReference type="PROSITE" id="PS01175">
    <property type="entry name" value="RIBONUCLEASE_II"/>
    <property type="match status" value="1"/>
</dbReference>
<evidence type="ECO:0000313" key="10">
    <source>
        <dbReference type="EMBL" id="CAE0037289.1"/>
    </source>
</evidence>
<evidence type="ECO:0000313" key="6">
    <source>
        <dbReference type="EMBL" id="CAE0037145.1"/>
    </source>
</evidence>
<evidence type="ECO:0000313" key="14">
    <source>
        <dbReference type="EMBL" id="CAE0037409.1"/>
    </source>
</evidence>
<dbReference type="InterPro" id="IPR001900">
    <property type="entry name" value="RNase_II/R"/>
</dbReference>
<evidence type="ECO:0000313" key="13">
    <source>
        <dbReference type="EMBL" id="CAE0037373.1"/>
    </source>
</evidence>
<feature type="domain" description="RNB" evidence="5">
    <location>
        <begin position="1"/>
        <end position="140"/>
    </location>
</feature>
<dbReference type="EMBL" id="HBHW01006970">
    <property type="protein sequence ID" value="CAE0037409.1"/>
    <property type="molecule type" value="Transcribed_RNA"/>
</dbReference>
<dbReference type="Pfam" id="PF17215">
    <property type="entry name" value="Rrp44_S1"/>
    <property type="match status" value="1"/>
</dbReference>
<dbReference type="SMART" id="SM00955">
    <property type="entry name" value="RNB"/>
    <property type="match status" value="1"/>
</dbReference>
<dbReference type="GO" id="GO:0071031">
    <property type="term" value="P:nuclear mRNA surveillance of mRNA 3'-end processing"/>
    <property type="evidence" value="ECO:0007669"/>
    <property type="project" value="TreeGrafter"/>
</dbReference>
<dbReference type="InterPro" id="IPR050180">
    <property type="entry name" value="RNR_Ribonuclease"/>
</dbReference>
<dbReference type="SUPFAM" id="SSF50249">
    <property type="entry name" value="Nucleic acid-binding proteins"/>
    <property type="match status" value="2"/>
</dbReference>
<dbReference type="EMBL" id="HBHW01007048">
    <property type="protein sequence ID" value="CAE0037475.1"/>
    <property type="molecule type" value="Transcribed_RNA"/>
</dbReference>
<dbReference type="EMBL" id="HBHW01006859">
    <property type="protein sequence ID" value="CAE0037311.1"/>
    <property type="molecule type" value="Transcribed_RNA"/>
</dbReference>
<evidence type="ECO:0000313" key="17">
    <source>
        <dbReference type="EMBL" id="CAE0037475.1"/>
    </source>
</evidence>
<dbReference type="EMBL" id="HBHW01006759">
    <property type="protein sequence ID" value="CAE0037214.1"/>
    <property type="molecule type" value="Transcribed_RNA"/>
</dbReference>
<evidence type="ECO:0000256" key="2">
    <source>
        <dbReference type="ARBA" id="ARBA00022552"/>
    </source>
</evidence>
<evidence type="ECO:0000313" key="16">
    <source>
        <dbReference type="EMBL" id="CAE0037447.1"/>
    </source>
</evidence>
<dbReference type="EMBL" id="HBHW01007004">
    <property type="protein sequence ID" value="CAE0037440.1"/>
    <property type="molecule type" value="Transcribed_RNA"/>
</dbReference>
<evidence type="ECO:0000313" key="11">
    <source>
        <dbReference type="EMBL" id="CAE0037311.1"/>
    </source>
</evidence>
<keyword evidence="2" id="KW-0698">rRNA processing</keyword>
<dbReference type="Gene3D" id="2.40.50.140">
    <property type="entry name" value="Nucleic acid-binding proteins"/>
    <property type="match status" value="1"/>
</dbReference>
<dbReference type="InterPro" id="IPR022966">
    <property type="entry name" value="RNase_II/R_CS"/>
</dbReference>
<name>A0A7S2ZGG0_9RHOD</name>
<dbReference type="GO" id="GO:0006364">
    <property type="term" value="P:rRNA processing"/>
    <property type="evidence" value="ECO:0007669"/>
    <property type="project" value="UniProtKB-KW"/>
</dbReference>
<evidence type="ECO:0000256" key="4">
    <source>
        <dbReference type="ARBA" id="ARBA00023242"/>
    </source>
</evidence>
<protein>
    <recommendedName>
        <fullName evidence="5">RNB domain-containing protein</fullName>
    </recommendedName>
</protein>
<evidence type="ECO:0000313" key="9">
    <source>
        <dbReference type="EMBL" id="CAE0037223.1"/>
    </source>
</evidence>
<dbReference type="EMBL" id="HBHW01006837">
    <property type="protein sequence ID" value="CAE0037289.1"/>
    <property type="molecule type" value="Transcribed_RNA"/>
</dbReference>
<dbReference type="AlphaFoldDB" id="A0A7S2ZGG0"/>